<reference evidence="2 3" key="1">
    <citation type="submission" date="2015-12" db="EMBL/GenBank/DDBJ databases">
        <title>Draft genome sequence of Moniliophthora roreri, the causal agent of frosty pod rot of cacao.</title>
        <authorList>
            <person name="Aime M.C."/>
            <person name="Diaz-Valderrama J.R."/>
            <person name="Kijpornyongpan T."/>
            <person name="Phillips-Mora W."/>
        </authorList>
    </citation>
    <scope>NUCLEOTIDE SEQUENCE [LARGE SCALE GENOMIC DNA]</scope>
    <source>
        <strain evidence="2 3">MCA 2952</strain>
    </source>
</reference>
<organism evidence="2 3">
    <name type="scientific">Moniliophthora roreri</name>
    <name type="common">Frosty pod rot fungus</name>
    <name type="synonym">Monilia roreri</name>
    <dbReference type="NCBI Taxonomy" id="221103"/>
    <lineage>
        <taxon>Eukaryota</taxon>
        <taxon>Fungi</taxon>
        <taxon>Dikarya</taxon>
        <taxon>Basidiomycota</taxon>
        <taxon>Agaricomycotina</taxon>
        <taxon>Agaricomycetes</taxon>
        <taxon>Agaricomycetidae</taxon>
        <taxon>Agaricales</taxon>
        <taxon>Marasmiineae</taxon>
        <taxon>Marasmiaceae</taxon>
        <taxon>Moniliophthora</taxon>
    </lineage>
</organism>
<feature type="domain" description="Glycosyl transferase CAP10" evidence="1">
    <location>
        <begin position="438"/>
        <end position="643"/>
    </location>
</feature>
<dbReference type="InterPro" id="IPR051091">
    <property type="entry name" value="O-Glucosyltr/Glycosyltrsf_90"/>
</dbReference>
<dbReference type="EMBL" id="LATX01000756">
    <property type="protein sequence ID" value="KTB45171.1"/>
    <property type="molecule type" value="Genomic_DNA"/>
</dbReference>
<dbReference type="eggNOG" id="KOG2458">
    <property type="taxonomic scope" value="Eukaryota"/>
</dbReference>
<evidence type="ECO:0000259" key="1">
    <source>
        <dbReference type="SMART" id="SM00672"/>
    </source>
</evidence>
<sequence>MPIISRRPVRLRRRRISFLFTAFLVGTILFWTLRALLSTRKDDNQKVLMEETKVEVPKANLNGSRPRIPHEKRAFASTTWSNHSISITSHVFHSSGLLELNKRALESQEHPIRILIKRSQQAWAEKLHRQSTTLLQAVNEYRKRHNDREPPLGFNIWWAYVKRNNVQLVDEYDQIWRDIEVIWGFGTDALNQSQQAFLENHAGDVYVLEKKSWNSPLEVSLGASKKMTLGGRLVVEMLRDAGVDAFIPPFKVIVNPDDRPIVQKDWALWNRAVNSARTGRVLLPSKRAGPRAPYGWRLSCDPLSPAWTTHVDYAPHEKPPFRDQPRTFIHDNARTMDPCQHPHLFRMHGQFLSFDHGRGPHLQQYDSDATESWVGVWVQDSDLEDDEAVQRRHSHLVSHRSSHSRRWSLKSSDLRLHWRGTNTGMWHGDGMEWELGQRLRMMDMLQVNSDRAGKHTFPEPFVFPENLTILVEGEGEKVVSREQWTNAMMDVAFADDDGPGQPTSCSTEQGICDELWERYEWRRGVEREGVGRKRKFLLDVDGNAWSSRFKRLVSSGSVVFKSTIYPEWFMDRIQPWVHYVPVQVDLVDLWDAYAFLREGKNDELARGIGGNAYEWSRKFWGREDMVAYNFRLFLEYARAMSNERESMDYVYDPQDEV</sequence>
<dbReference type="SMART" id="SM00672">
    <property type="entry name" value="CAP10"/>
    <property type="match status" value="1"/>
</dbReference>
<comment type="caution">
    <text evidence="2">The sequence shown here is derived from an EMBL/GenBank/DDBJ whole genome shotgun (WGS) entry which is preliminary data.</text>
</comment>
<proteinExistence type="predicted"/>
<dbReference type="PANTHER" id="PTHR12203">
    <property type="entry name" value="KDEL LYS-ASP-GLU-LEU CONTAINING - RELATED"/>
    <property type="match status" value="1"/>
</dbReference>
<gene>
    <name evidence="2" type="ORF">WG66_2252</name>
</gene>
<dbReference type="Pfam" id="PF05686">
    <property type="entry name" value="Glyco_transf_90"/>
    <property type="match status" value="1"/>
</dbReference>
<evidence type="ECO:0000313" key="2">
    <source>
        <dbReference type="EMBL" id="KTB45171.1"/>
    </source>
</evidence>
<dbReference type="Proteomes" id="UP000054988">
    <property type="component" value="Unassembled WGS sequence"/>
</dbReference>
<protein>
    <recommendedName>
        <fullName evidence="1">Glycosyl transferase CAP10 domain-containing protein</fullName>
    </recommendedName>
</protein>
<dbReference type="AlphaFoldDB" id="A0A0W0G9E0"/>
<evidence type="ECO:0000313" key="3">
    <source>
        <dbReference type="Proteomes" id="UP000054988"/>
    </source>
</evidence>
<accession>A0A0W0G9E0</accession>
<dbReference type="PANTHER" id="PTHR12203:SF118">
    <property type="entry name" value="BETA-1,2-XYLOSYLTRANSFERASE 1"/>
    <property type="match status" value="1"/>
</dbReference>
<name>A0A0W0G9E0_MONRR</name>
<dbReference type="InterPro" id="IPR006598">
    <property type="entry name" value="CAP10"/>
</dbReference>